<dbReference type="Pfam" id="PF13539">
    <property type="entry name" value="Peptidase_M15_4"/>
    <property type="match status" value="1"/>
</dbReference>
<dbReference type="AlphaFoldDB" id="A0A1K0FA17"/>
<comment type="caution">
    <text evidence="3">The sequence shown here is derived from an EMBL/GenBank/DDBJ whole genome shotgun (WGS) entry which is preliminary data.</text>
</comment>
<dbReference type="EMBL" id="MEIA01000551">
    <property type="protein sequence ID" value="OJF09687.1"/>
    <property type="molecule type" value="Genomic_DNA"/>
</dbReference>
<dbReference type="Gene3D" id="3.10.350.10">
    <property type="entry name" value="LysM domain"/>
    <property type="match status" value="1"/>
</dbReference>
<dbReference type="Gene3D" id="3.30.1380.10">
    <property type="match status" value="1"/>
</dbReference>
<evidence type="ECO:0000313" key="3">
    <source>
        <dbReference type="EMBL" id="OJF09687.1"/>
    </source>
</evidence>
<dbReference type="SMART" id="SM00257">
    <property type="entry name" value="LysM"/>
    <property type="match status" value="1"/>
</dbReference>
<dbReference type="InterPro" id="IPR036779">
    <property type="entry name" value="LysM_dom_sf"/>
</dbReference>
<keyword evidence="4" id="KW-1185">Reference proteome</keyword>
<dbReference type="SUPFAM" id="SSF55166">
    <property type="entry name" value="Hedgehog/DD-peptidase"/>
    <property type="match status" value="1"/>
</dbReference>
<sequence>MKRFSALFAALIILLSGDLPASAAPTAPASPAASTPPYHVVRPGETIKEIAAVYGIRPAQLRAWNGIRKPHQPSVDGVLHVGKPPLPLTGWRSWIERVTPAAVNWDPRKKCPVLPANLRKVWVTYIDFYGIARAGSIVVHKTIAKRIQRAFLSLYRMRFRIMGMSPMSINAPWITDMATVTSGYTCRRVAGTKTLSQHAYGLAIDVNPVQNPMIRGSYIDPRSGADFLARYAYRRGMMHAAGAVRAFTANGLPWGGRWRTLKDYMHFSTTDR</sequence>
<dbReference type="InterPro" id="IPR039561">
    <property type="entry name" value="Peptidase_M15C"/>
</dbReference>
<organism evidence="3 4">
    <name type="scientific">Couchioplanes caeruleus subsp. caeruleus</name>
    <dbReference type="NCBI Taxonomy" id="56427"/>
    <lineage>
        <taxon>Bacteria</taxon>
        <taxon>Bacillati</taxon>
        <taxon>Actinomycetota</taxon>
        <taxon>Actinomycetes</taxon>
        <taxon>Micromonosporales</taxon>
        <taxon>Micromonosporaceae</taxon>
        <taxon>Couchioplanes</taxon>
    </lineage>
</organism>
<dbReference type="Pfam" id="PF01476">
    <property type="entry name" value="LysM"/>
    <property type="match status" value="1"/>
</dbReference>
<feature type="domain" description="LysM" evidence="2">
    <location>
        <begin position="37"/>
        <end position="81"/>
    </location>
</feature>
<accession>A0A1K0FA17</accession>
<dbReference type="GO" id="GO:0008233">
    <property type="term" value="F:peptidase activity"/>
    <property type="evidence" value="ECO:0007669"/>
    <property type="project" value="InterPro"/>
</dbReference>
<dbReference type="InterPro" id="IPR018392">
    <property type="entry name" value="LysM"/>
</dbReference>
<proteinExistence type="predicted"/>
<name>A0A1K0FA17_9ACTN</name>
<feature type="chain" id="PRO_5009663626" description="LysM domain-containing protein" evidence="1">
    <location>
        <begin position="24"/>
        <end position="272"/>
    </location>
</feature>
<dbReference type="SUPFAM" id="SSF54106">
    <property type="entry name" value="LysM domain"/>
    <property type="match status" value="1"/>
</dbReference>
<keyword evidence="1" id="KW-0732">Signal</keyword>
<dbReference type="RefSeq" id="WP_071809971.1">
    <property type="nucleotide sequence ID" value="NZ_MEIA01000551.1"/>
</dbReference>
<protein>
    <recommendedName>
        <fullName evidence="2">LysM domain-containing protein</fullName>
    </recommendedName>
</protein>
<dbReference type="CDD" id="cd00118">
    <property type="entry name" value="LysM"/>
    <property type="match status" value="1"/>
</dbReference>
<dbReference type="Proteomes" id="UP000182486">
    <property type="component" value="Unassembled WGS sequence"/>
</dbReference>
<gene>
    <name evidence="3" type="ORF">BG844_36060</name>
</gene>
<evidence type="ECO:0000256" key="1">
    <source>
        <dbReference type="SAM" id="SignalP"/>
    </source>
</evidence>
<dbReference type="PROSITE" id="PS51782">
    <property type="entry name" value="LYSM"/>
    <property type="match status" value="1"/>
</dbReference>
<dbReference type="InterPro" id="IPR009045">
    <property type="entry name" value="Zn_M74/Hedgehog-like"/>
</dbReference>
<reference evidence="3 4" key="1">
    <citation type="submission" date="2016-09" db="EMBL/GenBank/DDBJ databases">
        <title>Couchioplanes caeruleus draft genome sequence.</title>
        <authorList>
            <person name="Sheehan J."/>
            <person name="Caffrey P."/>
        </authorList>
    </citation>
    <scope>NUCLEOTIDE SEQUENCE [LARGE SCALE GENOMIC DNA]</scope>
    <source>
        <strain evidence="3 4">DSM 43634</strain>
    </source>
</reference>
<evidence type="ECO:0000313" key="4">
    <source>
        <dbReference type="Proteomes" id="UP000182486"/>
    </source>
</evidence>
<feature type="signal peptide" evidence="1">
    <location>
        <begin position="1"/>
        <end position="23"/>
    </location>
</feature>
<evidence type="ECO:0000259" key="2">
    <source>
        <dbReference type="PROSITE" id="PS51782"/>
    </source>
</evidence>